<evidence type="ECO:0000313" key="2">
    <source>
        <dbReference type="EMBL" id="MFC0717504.1"/>
    </source>
</evidence>
<organism evidence="2 3">
    <name type="scientific">Luteimonas padinae</name>
    <dbReference type="NCBI Taxonomy" id="1714359"/>
    <lineage>
        <taxon>Bacteria</taxon>
        <taxon>Pseudomonadati</taxon>
        <taxon>Pseudomonadota</taxon>
        <taxon>Gammaproteobacteria</taxon>
        <taxon>Lysobacterales</taxon>
        <taxon>Lysobacteraceae</taxon>
        <taxon>Luteimonas</taxon>
    </lineage>
</organism>
<keyword evidence="3" id="KW-1185">Reference proteome</keyword>
<dbReference type="RefSeq" id="WP_268245212.1">
    <property type="nucleotide sequence ID" value="NZ_BMZT01000008.1"/>
</dbReference>
<dbReference type="InterPro" id="IPR009492">
    <property type="entry name" value="TniQ"/>
</dbReference>
<evidence type="ECO:0000313" key="3">
    <source>
        <dbReference type="Proteomes" id="UP001589898"/>
    </source>
</evidence>
<dbReference type="EMBL" id="JBHLTF010000028">
    <property type="protein sequence ID" value="MFC0717504.1"/>
    <property type="molecule type" value="Genomic_DNA"/>
</dbReference>
<sequence>MSAVSSSIPNWTALPPLRLRGVETGLVESLDHYALRMADTCGITRPVLVSLLRRSKGLPADGQHSQYLSSWTGPRSDYLKLLEPLAEKSGQSDLFRGTFHNVAEVLGRGGLASRTGRESRRRWCPRCYLDWDDEYSYEPLAWAFNMLAACPIHNVFLEGACRNCGREQSFNRNYSSRRSCMGCDRPLGGKGEVAPLIGEQSWIDARLVRFSHFVARLDESIERATYDVFLTAMLERQEAGEVFPPAIRQYVNEQLRTRKLRASIPTITQYLNICAFQGTEIEDLLLAPREAAAMPLFGWGEDFGRVRFGRRILAPKLLEIGACMEALLADPSIRLLPMGLLSRHFGLWGDVVRDNFPDTHRMYVERHAAQMGEFTRVYERAAFECAFHMLDHCKDKGISAATVKKICASVAALTNVSPSTAVECVKAVVLLHKTRRRINLRDS</sequence>
<name>A0ABV6SVN4_9GAMM</name>
<dbReference type="Pfam" id="PF06527">
    <property type="entry name" value="TniQ"/>
    <property type="match status" value="1"/>
</dbReference>
<evidence type="ECO:0000259" key="1">
    <source>
        <dbReference type="Pfam" id="PF06527"/>
    </source>
</evidence>
<dbReference type="Proteomes" id="UP001589898">
    <property type="component" value="Unassembled WGS sequence"/>
</dbReference>
<comment type="caution">
    <text evidence="2">The sequence shown here is derived from an EMBL/GenBank/DDBJ whole genome shotgun (WGS) entry which is preliminary data.</text>
</comment>
<proteinExistence type="predicted"/>
<protein>
    <submittedName>
        <fullName evidence="2">TniQ family protein</fullName>
    </submittedName>
</protein>
<accession>A0ABV6SVN4</accession>
<gene>
    <name evidence="2" type="ORF">ACFFFU_07045</name>
</gene>
<reference evidence="2 3" key="1">
    <citation type="submission" date="2024-09" db="EMBL/GenBank/DDBJ databases">
        <authorList>
            <person name="Sun Q."/>
            <person name="Mori K."/>
        </authorList>
    </citation>
    <scope>NUCLEOTIDE SEQUENCE [LARGE SCALE GENOMIC DNA]</scope>
    <source>
        <strain evidence="2 3">KCTC 52403</strain>
    </source>
</reference>
<feature type="domain" description="TniQ" evidence="1">
    <location>
        <begin position="22"/>
        <end position="157"/>
    </location>
</feature>